<evidence type="ECO:0000313" key="14">
    <source>
        <dbReference type="Proteomes" id="UP000250443"/>
    </source>
</evidence>
<dbReference type="NCBIfam" id="NF005066">
    <property type="entry name" value="PRK06483.1"/>
    <property type="match status" value="1"/>
</dbReference>
<keyword evidence="4 13" id="KW-0560">Oxidoreductase</keyword>
<evidence type="ECO:0000256" key="3">
    <source>
        <dbReference type="ARBA" id="ARBA00022857"/>
    </source>
</evidence>
<sequence>MHHTFAAPLIITGANKRVGLALTKTLSSQGYEIVATYRNDPGELVTLENVYPFQVDLTSVEDRQQFIDYVLTCAKSLRGIIHNASLWLNDSLHHFQTMYQVHLEAPYHLNLALEPLLLASTRADIIHICDDSASRGSKNHIAYAATKAGLSNMTLSFAEKLAPTVRVNTIAPGLLIFKEDSSADYQEATLKKALLPYEPGAAPIIEAVTYLLQSTYTTGSTVTANGGRHLRHSKNA</sequence>
<evidence type="ECO:0000256" key="7">
    <source>
        <dbReference type="ARBA" id="ARBA00039145"/>
    </source>
</evidence>
<proteinExistence type="inferred from homology"/>
<evidence type="ECO:0000256" key="2">
    <source>
        <dbReference type="ARBA" id="ARBA00022563"/>
    </source>
</evidence>
<dbReference type="Gene3D" id="3.40.50.720">
    <property type="entry name" value="NAD(P)-binding Rossmann-like Domain"/>
    <property type="match status" value="1"/>
</dbReference>
<dbReference type="Pfam" id="PF00106">
    <property type="entry name" value="adh_short"/>
    <property type="match status" value="1"/>
</dbReference>
<accession>A0A2X2C8V7</accession>
<comment type="similarity">
    <text evidence="6">Belongs to the short-chain dehydrogenases/reductases (SDR) family. FolM subfamily.</text>
</comment>
<name>A0A2X2C8V7_PSELU</name>
<comment type="catalytic activity">
    <reaction evidence="11">
        <text>7,8-dihydromonapterin + NADPH + H(+) = 5,6,7,8-tetrahydromonapterin + NADP(+)</text>
        <dbReference type="Rhea" id="RHEA:34847"/>
        <dbReference type="ChEBI" id="CHEBI:15378"/>
        <dbReference type="ChEBI" id="CHEBI:57783"/>
        <dbReference type="ChEBI" id="CHEBI:58349"/>
        <dbReference type="ChEBI" id="CHEBI:71175"/>
        <dbReference type="ChEBI" id="CHEBI:71177"/>
        <dbReference type="EC" id="1.5.1.50"/>
    </reaction>
</comment>
<dbReference type="RefSeq" id="WP_010795378.1">
    <property type="nucleotide sequence ID" value="NZ_FQYS01000001.1"/>
</dbReference>
<dbReference type="GO" id="GO:0006730">
    <property type="term" value="P:one-carbon metabolic process"/>
    <property type="evidence" value="ECO:0007669"/>
    <property type="project" value="UniProtKB-KW"/>
</dbReference>
<dbReference type="InterPro" id="IPR036291">
    <property type="entry name" value="NAD(P)-bd_dom_sf"/>
</dbReference>
<evidence type="ECO:0000313" key="12">
    <source>
        <dbReference type="EMBL" id="MBF8640330.1"/>
    </source>
</evidence>
<evidence type="ECO:0000256" key="9">
    <source>
        <dbReference type="ARBA" id="ARBA00042299"/>
    </source>
</evidence>
<dbReference type="EC" id="1.5.1.3" evidence="1"/>
<dbReference type="GO" id="GO:0004146">
    <property type="term" value="F:dihydrofolate reductase activity"/>
    <property type="evidence" value="ECO:0007669"/>
    <property type="project" value="UniProtKB-EC"/>
</dbReference>
<dbReference type="EMBL" id="UAUF01000009">
    <property type="protein sequence ID" value="SPZ03744.1"/>
    <property type="molecule type" value="Genomic_DNA"/>
</dbReference>
<evidence type="ECO:0000313" key="15">
    <source>
        <dbReference type="Proteomes" id="UP000626180"/>
    </source>
</evidence>
<dbReference type="PROSITE" id="PS00061">
    <property type="entry name" value="ADH_SHORT"/>
    <property type="match status" value="1"/>
</dbReference>
<dbReference type="AlphaFoldDB" id="A0A2X2C8V7"/>
<dbReference type="SUPFAM" id="SSF51735">
    <property type="entry name" value="NAD(P)-binding Rossmann-fold domains"/>
    <property type="match status" value="1"/>
</dbReference>
<dbReference type="EMBL" id="JADMCD010000002">
    <property type="protein sequence ID" value="MBF8640330.1"/>
    <property type="molecule type" value="Genomic_DNA"/>
</dbReference>
<keyword evidence="15" id="KW-1185">Reference proteome</keyword>
<evidence type="ECO:0000256" key="6">
    <source>
        <dbReference type="ARBA" id="ARBA00038212"/>
    </source>
</evidence>
<comment type="catalytic activity">
    <reaction evidence="10">
        <text>(6S)-5,6,7,8-tetrahydrofolate + NADP(+) = 7,8-dihydrofolate + NADPH + H(+)</text>
        <dbReference type="Rhea" id="RHEA:15009"/>
        <dbReference type="ChEBI" id="CHEBI:15378"/>
        <dbReference type="ChEBI" id="CHEBI:57451"/>
        <dbReference type="ChEBI" id="CHEBI:57453"/>
        <dbReference type="ChEBI" id="CHEBI:57783"/>
        <dbReference type="ChEBI" id="CHEBI:58349"/>
        <dbReference type="EC" id="1.5.1.3"/>
    </reaction>
</comment>
<reference evidence="12 15" key="2">
    <citation type="submission" date="2020-10" db="EMBL/GenBank/DDBJ databases">
        <title>Genome sequences of Pseudomonas isolates.</title>
        <authorList>
            <person name="Wessels L."/>
            <person name="Reich F."/>
            <person name="Hammerl J."/>
        </authorList>
    </citation>
    <scope>NUCLEOTIDE SEQUENCE [LARGE SCALE GENOMIC DNA]</scope>
    <source>
        <strain evidence="12 15">20-MO00624-0</strain>
    </source>
</reference>
<protein>
    <recommendedName>
        <fullName evidence="8">Dihydromonapterin reductase</fullName>
        <ecNumber evidence="1">1.5.1.3</ecNumber>
        <ecNumber evidence="7">1.5.1.50</ecNumber>
    </recommendedName>
    <alternativeName>
        <fullName evidence="9">Dihydrofolate reductase</fullName>
    </alternativeName>
</protein>
<dbReference type="InterPro" id="IPR002347">
    <property type="entry name" value="SDR_fam"/>
</dbReference>
<keyword evidence="3" id="KW-0521">NADP</keyword>
<keyword evidence="2" id="KW-0554">One-carbon metabolism</keyword>
<dbReference type="Proteomes" id="UP000250443">
    <property type="component" value="Unassembled WGS sequence"/>
</dbReference>
<evidence type="ECO:0000256" key="4">
    <source>
        <dbReference type="ARBA" id="ARBA00023002"/>
    </source>
</evidence>
<evidence type="ECO:0000256" key="5">
    <source>
        <dbReference type="ARBA" id="ARBA00037508"/>
    </source>
</evidence>
<evidence type="ECO:0000313" key="13">
    <source>
        <dbReference type="EMBL" id="SPZ03744.1"/>
    </source>
</evidence>
<organism evidence="13 14">
    <name type="scientific">Pseudomonas luteola</name>
    <dbReference type="NCBI Taxonomy" id="47886"/>
    <lineage>
        <taxon>Bacteria</taxon>
        <taxon>Pseudomonadati</taxon>
        <taxon>Pseudomonadota</taxon>
        <taxon>Gammaproteobacteria</taxon>
        <taxon>Pseudomonadales</taxon>
        <taxon>Pseudomonadaceae</taxon>
        <taxon>Pseudomonas</taxon>
    </lineage>
</organism>
<dbReference type="InterPro" id="IPR020904">
    <property type="entry name" value="Sc_DH/Rdtase_CS"/>
</dbReference>
<evidence type="ECO:0000256" key="8">
    <source>
        <dbReference type="ARBA" id="ARBA00039631"/>
    </source>
</evidence>
<gene>
    <name evidence="13" type="primary">folM</name>
    <name evidence="12" type="ORF">IRZ65_06525</name>
    <name evidence="13" type="ORF">NCTC11842_01112</name>
</gene>
<dbReference type="Proteomes" id="UP000626180">
    <property type="component" value="Unassembled WGS sequence"/>
</dbReference>
<dbReference type="PANTHER" id="PTHR43639">
    <property type="entry name" value="OXIDOREDUCTASE, SHORT-CHAIN DEHYDROGENASE/REDUCTASE FAMILY (AFU_ORTHOLOGUE AFUA_5G02870)"/>
    <property type="match status" value="1"/>
</dbReference>
<evidence type="ECO:0000256" key="11">
    <source>
        <dbReference type="ARBA" id="ARBA00049376"/>
    </source>
</evidence>
<dbReference type="EC" id="1.5.1.50" evidence="7"/>
<comment type="function">
    <text evidence="5">Catalyzes the reduction of dihydromonapterin to tetrahydromonapterin. Also has lower activity with dihydrofolate.</text>
</comment>
<dbReference type="PRINTS" id="PR00081">
    <property type="entry name" value="GDHRDH"/>
</dbReference>
<dbReference type="PANTHER" id="PTHR43639:SF6">
    <property type="entry name" value="DIHYDROMONAPTERIN REDUCTASE"/>
    <property type="match status" value="1"/>
</dbReference>
<evidence type="ECO:0000256" key="1">
    <source>
        <dbReference type="ARBA" id="ARBA00012856"/>
    </source>
</evidence>
<reference evidence="13 14" key="1">
    <citation type="submission" date="2018-06" db="EMBL/GenBank/DDBJ databases">
        <authorList>
            <consortium name="Pathogen Informatics"/>
            <person name="Doyle S."/>
        </authorList>
    </citation>
    <scope>NUCLEOTIDE SEQUENCE [LARGE SCALE GENOMIC DNA]</scope>
    <source>
        <strain evidence="13 14">NCTC11842</strain>
    </source>
</reference>
<evidence type="ECO:0000256" key="10">
    <source>
        <dbReference type="ARBA" id="ARBA00048873"/>
    </source>
</evidence>